<reference evidence="1 2" key="1">
    <citation type="submission" date="2015-10" db="EMBL/GenBank/DDBJ databases">
        <title>The world's first case of liver abscess caused by Pannonibacter phragmitetus.</title>
        <authorList>
            <person name="Ming D."/>
            <person name="Wang M."/>
            <person name="Zhou Y."/>
            <person name="Jiang T."/>
            <person name="Hu S."/>
        </authorList>
    </citation>
    <scope>NUCLEOTIDE SEQUENCE [LARGE SCALE GENOMIC DNA]</scope>
    <source>
        <strain evidence="1 2">31801</strain>
    </source>
</reference>
<gene>
    <name evidence="1" type="ORF">APZ00_03670</name>
</gene>
<evidence type="ECO:0000313" key="1">
    <source>
        <dbReference type="EMBL" id="ALV26281.1"/>
    </source>
</evidence>
<dbReference type="Proteomes" id="UP000064921">
    <property type="component" value="Chromosome"/>
</dbReference>
<keyword evidence="2" id="KW-1185">Reference proteome</keyword>
<evidence type="ECO:0000313" key="2">
    <source>
        <dbReference type="Proteomes" id="UP000064921"/>
    </source>
</evidence>
<dbReference type="KEGG" id="pphr:APZ00_03670"/>
<proteinExistence type="predicted"/>
<sequence>MTILLVLSSSTALASEGMLLCHVTGVDRNINNSYIVNAKFPAVKKYVEANGLAYNLIDLANNQIGTDIDPDVFSIDPEFFTRKLAERFHSVYNLTQAGLPERIRGNLAGAFFYDYDLVEHSDGTVTGMYLRIITPIFPGQFSCRVIELDGEG</sequence>
<organism evidence="1 2">
    <name type="scientific">Pannonibacter phragmitetus</name>
    <dbReference type="NCBI Taxonomy" id="121719"/>
    <lineage>
        <taxon>Bacteria</taxon>
        <taxon>Pseudomonadati</taxon>
        <taxon>Pseudomonadota</taxon>
        <taxon>Alphaproteobacteria</taxon>
        <taxon>Hyphomicrobiales</taxon>
        <taxon>Stappiaceae</taxon>
        <taxon>Pannonibacter</taxon>
    </lineage>
</organism>
<dbReference type="EMBL" id="CP013068">
    <property type="protein sequence ID" value="ALV26281.1"/>
    <property type="molecule type" value="Genomic_DNA"/>
</dbReference>
<protein>
    <submittedName>
        <fullName evidence="1">Uncharacterized protein</fullName>
    </submittedName>
</protein>
<name>A0A0U3Q151_9HYPH</name>
<dbReference type="AlphaFoldDB" id="A0A0U3Q151"/>
<accession>A0A0U3Q151</accession>
<dbReference type="STRING" id="121719.APZ00_03670"/>